<dbReference type="InterPro" id="IPR011598">
    <property type="entry name" value="bHLH_dom"/>
</dbReference>
<dbReference type="GeneID" id="116209139"/>
<keyword evidence="3" id="KW-0804">Transcription</keyword>
<dbReference type="PANTHER" id="PTHR31945:SF20">
    <property type="entry name" value="TRANSCRIPTION FACTOR DYT1"/>
    <property type="match status" value="1"/>
</dbReference>
<keyword evidence="6" id="KW-1185">Reference proteome</keyword>
<evidence type="ECO:0000259" key="5">
    <source>
        <dbReference type="PROSITE" id="PS50888"/>
    </source>
</evidence>
<dbReference type="InterPro" id="IPR051358">
    <property type="entry name" value="TF_AMS/ICE1/BHLH6-like"/>
</dbReference>
<reference evidence="6" key="1">
    <citation type="journal article" date="2020" name="Plant Biotechnol. J.">
        <title>The pomegranate (Punica granatum L.) draft genome dissects genetic divergence between soft- and hard-seeded cultivars.</title>
        <authorList>
            <person name="Luo X."/>
            <person name="Li H."/>
            <person name="Wu Z."/>
            <person name="Yao W."/>
            <person name="Zhao P."/>
            <person name="Cao D."/>
            <person name="Yu H."/>
            <person name="Li K."/>
            <person name="Poudel K."/>
            <person name="Zhao D."/>
            <person name="Zhang F."/>
            <person name="Xia X."/>
            <person name="Chen L."/>
            <person name="Wang Q."/>
            <person name="Jing D."/>
            <person name="Cao S."/>
        </authorList>
    </citation>
    <scope>NUCLEOTIDE SEQUENCE [LARGE SCALE GENOMIC DNA]</scope>
    <source>
        <strain evidence="6">cv. Tunisia</strain>
    </source>
</reference>
<dbReference type="GO" id="GO:0046983">
    <property type="term" value="F:protein dimerization activity"/>
    <property type="evidence" value="ECO:0007669"/>
    <property type="project" value="InterPro"/>
</dbReference>
<dbReference type="SUPFAM" id="SSF47459">
    <property type="entry name" value="HLH, helix-loop-helix DNA-binding domain"/>
    <property type="match status" value="1"/>
</dbReference>
<comment type="subcellular location">
    <subcellularLocation>
        <location evidence="1">Nucleus</location>
    </subcellularLocation>
</comment>
<protein>
    <submittedName>
        <fullName evidence="7">Transcription factor DYT1</fullName>
    </submittedName>
</protein>
<dbReference type="RefSeq" id="XP_031398555.1">
    <property type="nucleotide sequence ID" value="XM_031542695.1"/>
</dbReference>
<dbReference type="OrthoDB" id="690068at2759"/>
<dbReference type="Pfam" id="PF00010">
    <property type="entry name" value="HLH"/>
    <property type="match status" value="1"/>
</dbReference>
<keyword evidence="2" id="KW-0805">Transcription regulation</keyword>
<dbReference type="GO" id="GO:0005634">
    <property type="term" value="C:nucleus"/>
    <property type="evidence" value="ECO:0007669"/>
    <property type="project" value="UniProtKB-SubCell"/>
</dbReference>
<evidence type="ECO:0000256" key="3">
    <source>
        <dbReference type="ARBA" id="ARBA00023163"/>
    </source>
</evidence>
<dbReference type="InterPro" id="IPR036638">
    <property type="entry name" value="HLH_DNA-bd_sf"/>
</dbReference>
<dbReference type="Proteomes" id="UP000515151">
    <property type="component" value="Chromosome 5"/>
</dbReference>
<evidence type="ECO:0000256" key="2">
    <source>
        <dbReference type="ARBA" id="ARBA00023015"/>
    </source>
</evidence>
<dbReference type="PANTHER" id="PTHR31945">
    <property type="entry name" value="TRANSCRIPTION FACTOR SCREAM2-RELATED"/>
    <property type="match status" value="1"/>
</dbReference>
<evidence type="ECO:0000256" key="1">
    <source>
        <dbReference type="ARBA" id="ARBA00004123"/>
    </source>
</evidence>
<dbReference type="SMART" id="SM00353">
    <property type="entry name" value="HLH"/>
    <property type="match status" value="1"/>
</dbReference>
<reference evidence="7" key="2">
    <citation type="submission" date="2025-08" db="UniProtKB">
        <authorList>
            <consortium name="RefSeq"/>
        </authorList>
    </citation>
    <scope>IDENTIFICATION</scope>
    <source>
        <tissue evidence="7">Leaf</tissue>
    </source>
</reference>
<feature type="domain" description="BHLH" evidence="5">
    <location>
        <begin position="40"/>
        <end position="89"/>
    </location>
</feature>
<gene>
    <name evidence="7" type="primary">LOC116209139</name>
</gene>
<dbReference type="PROSITE" id="PS50888">
    <property type="entry name" value="BHLH"/>
    <property type="match status" value="1"/>
</dbReference>
<organism evidence="6 7">
    <name type="scientific">Punica granatum</name>
    <name type="common">Pomegranate</name>
    <dbReference type="NCBI Taxonomy" id="22663"/>
    <lineage>
        <taxon>Eukaryota</taxon>
        <taxon>Viridiplantae</taxon>
        <taxon>Streptophyta</taxon>
        <taxon>Embryophyta</taxon>
        <taxon>Tracheophyta</taxon>
        <taxon>Spermatophyta</taxon>
        <taxon>Magnoliopsida</taxon>
        <taxon>eudicotyledons</taxon>
        <taxon>Gunneridae</taxon>
        <taxon>Pentapetalae</taxon>
        <taxon>rosids</taxon>
        <taxon>malvids</taxon>
        <taxon>Myrtales</taxon>
        <taxon>Lythraceae</taxon>
        <taxon>Punica</taxon>
    </lineage>
</organism>
<evidence type="ECO:0000313" key="6">
    <source>
        <dbReference type="Proteomes" id="UP000515151"/>
    </source>
</evidence>
<dbReference type="Gene3D" id="4.10.280.10">
    <property type="entry name" value="Helix-loop-helix DNA-binding domain"/>
    <property type="match status" value="1"/>
</dbReference>
<dbReference type="AlphaFoldDB" id="A0A6P8DRD4"/>
<sequence length="212" mass="24020">MEFSHCLGTKLEELCIAEEGGGRFSGRMGRRRYRDGDDTQYKSKNLTAERKRREKLSQRLLTLRSLIPIITNMNKATIIEDAITYITELQKNVKVLSNQLMEMEVSSIEDAKALSKETDAPEETEENRIEPDVKVIYVNGNKLWMKMIFENRRGRLTKLMEALSAHGFELNDVSVTTSMGATLISSCVEGTLGEVLEASSMSELLQEIIKHI</sequence>
<proteinExistence type="predicted"/>
<dbReference type="GO" id="GO:0003700">
    <property type="term" value="F:DNA-binding transcription factor activity"/>
    <property type="evidence" value="ECO:0007669"/>
    <property type="project" value="TreeGrafter"/>
</dbReference>
<accession>A0A6P8DRD4</accession>
<evidence type="ECO:0000313" key="7">
    <source>
        <dbReference type="RefSeq" id="XP_031398555.1"/>
    </source>
</evidence>
<dbReference type="GO" id="GO:0043565">
    <property type="term" value="F:sequence-specific DNA binding"/>
    <property type="evidence" value="ECO:0007669"/>
    <property type="project" value="TreeGrafter"/>
</dbReference>
<name>A0A6P8DRD4_PUNGR</name>
<evidence type="ECO:0000256" key="4">
    <source>
        <dbReference type="ARBA" id="ARBA00023242"/>
    </source>
</evidence>
<keyword evidence="4" id="KW-0539">Nucleus</keyword>